<accession>A0ABQ9JJN4</accession>
<dbReference type="PANTHER" id="PTHR37984:SF11">
    <property type="entry name" value="INTEGRASE CATALYTIC DOMAIN-CONTAINING PROTEIN"/>
    <property type="match status" value="1"/>
</dbReference>
<name>A0ABQ9JJN4_9CUCU</name>
<dbReference type="InterPro" id="IPR012337">
    <property type="entry name" value="RNaseH-like_sf"/>
</dbReference>
<evidence type="ECO:0000256" key="1">
    <source>
        <dbReference type="SAM" id="MobiDB-lite"/>
    </source>
</evidence>
<keyword evidence="4" id="KW-1185">Reference proteome</keyword>
<organism evidence="3 4">
    <name type="scientific">Molorchus minor</name>
    <dbReference type="NCBI Taxonomy" id="1323400"/>
    <lineage>
        <taxon>Eukaryota</taxon>
        <taxon>Metazoa</taxon>
        <taxon>Ecdysozoa</taxon>
        <taxon>Arthropoda</taxon>
        <taxon>Hexapoda</taxon>
        <taxon>Insecta</taxon>
        <taxon>Pterygota</taxon>
        <taxon>Neoptera</taxon>
        <taxon>Endopterygota</taxon>
        <taxon>Coleoptera</taxon>
        <taxon>Polyphaga</taxon>
        <taxon>Cucujiformia</taxon>
        <taxon>Chrysomeloidea</taxon>
        <taxon>Cerambycidae</taxon>
        <taxon>Lamiinae</taxon>
        <taxon>Monochamini</taxon>
        <taxon>Molorchus</taxon>
    </lineage>
</organism>
<protein>
    <recommendedName>
        <fullName evidence="2">Integrase catalytic domain-containing protein</fullName>
    </recommendedName>
</protein>
<dbReference type="InterPro" id="IPR001584">
    <property type="entry name" value="Integrase_cat-core"/>
</dbReference>
<evidence type="ECO:0000313" key="4">
    <source>
        <dbReference type="Proteomes" id="UP001162164"/>
    </source>
</evidence>
<reference evidence="3" key="1">
    <citation type="journal article" date="2023" name="Insect Mol. Biol.">
        <title>Genome sequencing provides insights into the evolution of gene families encoding plant cell wall-degrading enzymes in longhorned beetles.</title>
        <authorList>
            <person name="Shin N.R."/>
            <person name="Okamura Y."/>
            <person name="Kirsch R."/>
            <person name="Pauchet Y."/>
        </authorList>
    </citation>
    <scope>NUCLEOTIDE SEQUENCE</scope>
    <source>
        <strain evidence="3">MMC_N1</strain>
    </source>
</reference>
<evidence type="ECO:0000313" key="3">
    <source>
        <dbReference type="EMBL" id="KAJ8977867.1"/>
    </source>
</evidence>
<dbReference type="PANTHER" id="PTHR37984">
    <property type="entry name" value="PROTEIN CBG26694"/>
    <property type="match status" value="1"/>
</dbReference>
<sequence>MANTIPPLEPLDCEGDPASLGIRALLLHSGGIALQEIFYNLPGANVDSPSEENINIFEIALEKLDEFFAPKQSVIYERHIFRLIKQEENEKFDKFLLKLRHQATKCKFRDLDGNLIDQIVEKCSSRELRKKILALGDEATLDKIVKEANALEAVNRQMEKFEAKSSTTYHEAPKYKKGRADKNSSTSNSKEEVNYIFHLDSDTTLRCEIGGVKMTMIIDSGSKNNIVDDKTWEYLKRERIIVKDQRKSPEKKFMSYANKIPLTTLGSFKAEIKIGDRREMAIFYVIKNGGKCLLGKDTAMTLGVLKIGVNINSVDIEPFPKFKNIVRRELPSKPWIDVAIDFMGPLPNGEYIFVIIDYYSRYKEIKIMRSITSSSTIEVLREIFSRLGLPESITADNGRQFCSNDFTLFCKENNIILYHTIPYWPQQNGEVERQNRSILKRIKISQSTGRNWKHDLTDYLTMYNSTPHCTTGKTPSELFFGRQFRDKLPSIPNIPQTCIDEEVKDRDKLEKAKGKENADRKRRAVESSIDYEHTVVEKEGGDITVKNNDTGEEYRKNIVHLKKDRRTVDSLQ</sequence>
<evidence type="ECO:0000259" key="2">
    <source>
        <dbReference type="PROSITE" id="PS50994"/>
    </source>
</evidence>
<dbReference type="InterPro" id="IPR050951">
    <property type="entry name" value="Retrovirus_Pol_polyprotein"/>
</dbReference>
<dbReference type="InterPro" id="IPR021109">
    <property type="entry name" value="Peptidase_aspartic_dom_sf"/>
</dbReference>
<gene>
    <name evidence="3" type="ORF">NQ317_004776</name>
</gene>
<proteinExistence type="predicted"/>
<comment type="caution">
    <text evidence="3">The sequence shown here is derived from an EMBL/GenBank/DDBJ whole genome shotgun (WGS) entry which is preliminary data.</text>
</comment>
<dbReference type="Gene3D" id="3.30.420.10">
    <property type="entry name" value="Ribonuclease H-like superfamily/Ribonuclease H"/>
    <property type="match status" value="1"/>
</dbReference>
<dbReference type="SUPFAM" id="SSF50630">
    <property type="entry name" value="Acid proteases"/>
    <property type="match status" value="1"/>
</dbReference>
<feature type="region of interest" description="Disordered" evidence="1">
    <location>
        <begin position="162"/>
        <end position="187"/>
    </location>
</feature>
<feature type="domain" description="Integrase catalytic" evidence="2">
    <location>
        <begin position="330"/>
        <end position="483"/>
    </location>
</feature>
<feature type="compositionally biased region" description="Basic and acidic residues" evidence="1">
    <location>
        <begin position="171"/>
        <end position="182"/>
    </location>
</feature>
<dbReference type="Proteomes" id="UP001162164">
    <property type="component" value="Unassembled WGS sequence"/>
</dbReference>
<dbReference type="Pfam" id="PF00665">
    <property type="entry name" value="rve"/>
    <property type="match status" value="1"/>
</dbReference>
<dbReference type="SUPFAM" id="SSF53098">
    <property type="entry name" value="Ribonuclease H-like"/>
    <property type="match status" value="1"/>
</dbReference>
<dbReference type="EMBL" id="JAPWTJ010000500">
    <property type="protein sequence ID" value="KAJ8977867.1"/>
    <property type="molecule type" value="Genomic_DNA"/>
</dbReference>
<dbReference type="PROSITE" id="PS50994">
    <property type="entry name" value="INTEGRASE"/>
    <property type="match status" value="1"/>
</dbReference>
<dbReference type="Gene3D" id="2.40.70.10">
    <property type="entry name" value="Acid Proteases"/>
    <property type="match status" value="1"/>
</dbReference>
<dbReference type="InterPro" id="IPR036397">
    <property type="entry name" value="RNaseH_sf"/>
</dbReference>